<protein>
    <recommendedName>
        <fullName evidence="4">Transmembrane protein</fullName>
    </recommendedName>
</protein>
<keyword evidence="3" id="KW-1185">Reference proteome</keyword>
<keyword evidence="1" id="KW-1133">Transmembrane helix</keyword>
<feature type="transmembrane region" description="Helical" evidence="1">
    <location>
        <begin position="921"/>
        <end position="942"/>
    </location>
</feature>
<feature type="transmembrane region" description="Helical" evidence="1">
    <location>
        <begin position="341"/>
        <end position="371"/>
    </location>
</feature>
<reference evidence="2 3" key="1">
    <citation type="journal article" date="2014" name="Genome Biol. Evol.">
        <title>The secreted proteins of Achlya hypogyna and Thraustotheca clavata identify the ancestral oomycete secretome and reveal gene acquisitions by horizontal gene transfer.</title>
        <authorList>
            <person name="Misner I."/>
            <person name="Blouin N."/>
            <person name="Leonard G."/>
            <person name="Richards T.A."/>
            <person name="Lane C.E."/>
        </authorList>
    </citation>
    <scope>NUCLEOTIDE SEQUENCE [LARGE SCALE GENOMIC DNA]</scope>
    <source>
        <strain evidence="2 3">ATCC 48635</strain>
    </source>
</reference>
<keyword evidence="1" id="KW-0812">Transmembrane</keyword>
<evidence type="ECO:0000256" key="1">
    <source>
        <dbReference type="SAM" id="Phobius"/>
    </source>
</evidence>
<feature type="transmembrane region" description="Helical" evidence="1">
    <location>
        <begin position="872"/>
        <end position="891"/>
    </location>
</feature>
<gene>
    <name evidence="2" type="ORF">ACHHYP_08118</name>
</gene>
<evidence type="ECO:0000313" key="3">
    <source>
        <dbReference type="Proteomes" id="UP000243579"/>
    </source>
</evidence>
<feature type="transmembrane region" description="Helical" evidence="1">
    <location>
        <begin position="555"/>
        <end position="576"/>
    </location>
</feature>
<dbReference type="EMBL" id="JNBR01001426">
    <property type="protein sequence ID" value="OQR87706.1"/>
    <property type="molecule type" value="Genomic_DNA"/>
</dbReference>
<dbReference type="Proteomes" id="UP000243579">
    <property type="component" value="Unassembled WGS sequence"/>
</dbReference>
<keyword evidence="1" id="KW-0472">Membrane</keyword>
<evidence type="ECO:0000313" key="2">
    <source>
        <dbReference type="EMBL" id="OQR87706.1"/>
    </source>
</evidence>
<evidence type="ECO:0008006" key="4">
    <source>
        <dbReference type="Google" id="ProtNLM"/>
    </source>
</evidence>
<proteinExistence type="predicted"/>
<feature type="transmembrane region" description="Helical" evidence="1">
    <location>
        <begin position="299"/>
        <end position="320"/>
    </location>
</feature>
<feature type="transmembrane region" description="Helical" evidence="1">
    <location>
        <begin position="841"/>
        <end position="860"/>
    </location>
</feature>
<feature type="transmembrane region" description="Helical" evidence="1">
    <location>
        <begin position="736"/>
        <end position="754"/>
    </location>
</feature>
<organism evidence="2 3">
    <name type="scientific">Achlya hypogyna</name>
    <name type="common">Oomycete</name>
    <name type="synonym">Protoachlya hypogyna</name>
    <dbReference type="NCBI Taxonomy" id="1202772"/>
    <lineage>
        <taxon>Eukaryota</taxon>
        <taxon>Sar</taxon>
        <taxon>Stramenopiles</taxon>
        <taxon>Oomycota</taxon>
        <taxon>Saprolegniomycetes</taxon>
        <taxon>Saprolegniales</taxon>
        <taxon>Achlyaceae</taxon>
        <taxon>Achlya</taxon>
    </lineage>
</organism>
<accession>A0A1V9YPK8</accession>
<dbReference type="AlphaFoldDB" id="A0A1V9YPK8"/>
<name>A0A1V9YPK8_ACHHY</name>
<comment type="caution">
    <text evidence="2">The sequence shown here is derived from an EMBL/GenBank/DDBJ whole genome shotgun (WGS) entry which is preliminary data.</text>
</comment>
<sequence length="1085" mass="120955">MRGPRVADVNTAPFALLYNRVGLALSVLSVLNVASTPLTAYFSEYFPWAEPPAIIDTFANYTEFNAQMLAQHQLKYNNSTLPQGATYFADTAVGVYLARATLRLDRPSSSLEECIGAFLLGAPGLIFYTSAQLALVCGVLRSPNATAVNWAAQGACFRGKFCGAVIGHSCLWLTPGDAIGNVSDDGRATLSFAYTETRHPTWLWLKLVYRIATTGGVFYCVWHHYYRQCLALARQVRASGHCIGNTPRCTSYKLVIGDPTALLLIDPWVATAFVLDIWSSCSNIAIAVFQATQNADSRVLLVSVSYLARTVWFSYWALAVAARALKRWRLEHWFQEVDPTVVAVAVSVYGPLFTWLIGHVAPLAALFQWTFTCLVPADAEGQEVEAALGSLLYTLVIASLTLSYGTTAAALRHWRGGVARQDYSSFRYNTWKSRAVFEVNPRYKRYPTISCRSTDCFLLCYEGPHLQEKLRLTLLSSLDFHEHDPMLAVGSAPIPTDCLANVLVPPKPCPLGVGGVLAPRPKWRPSNANGMAPSKVADSAEPLGQQRYPLRRNRLGLFVSLASLCNIASMPLAAYLSEYLPWTGPIGSTTATNYSSFNAEKLTLVRRRYNRSTLPAGIQYTIDTRYDVQVARQILRLGQPPASVSECFRDYLLGLPGLIFYSNTHVDLICHVLQSPNTSAVRNWDAEGSCFVGKFCSFAIGYTCVWLVPGNTISGAGNASDVATLNFAYTETRNASWVWAMFFYRLATTTAVWLRMWRCYYRHCVDLEHRVQREGHRRSMQRGAWSYELIVGDPTAIVLLDPWIASAFFLDIWLSCSNLAIAVLQVTQNVDFRTTAFSMTYLARAVWFAYWGLCIVSYFLKRWHKEHLFAEVDPTLVAVAVAVYGPLLTWTNGNVAMLARLYQSLFNCLVPPVRQGEEVEAVVGSIVYTCIIVSLPLFYGFAAPHHRRDPAAIEYHSFNYNNLKNRLALRMLAKYDAVKVYGGNVHAAVHADPRLKSCPTVSLCATDCFLLCYCNGRLEEKLRLSLVRTLDVQRITITDAKEPSRFHMNELRLPRQRVLVEGTLGPSKATAYELQRPTEPSVWCL</sequence>